<protein>
    <recommendedName>
        <fullName evidence="1">DUF551 domain-containing protein</fullName>
    </recommendedName>
</protein>
<dbReference type="RefSeq" id="WP_094963041.1">
    <property type="nucleotide sequence ID" value="NZ_NOWC01000040.1"/>
</dbReference>
<feature type="domain" description="DUF551" evidence="1">
    <location>
        <begin position="6"/>
        <end position="65"/>
    </location>
</feature>
<dbReference type="Proteomes" id="UP000216001">
    <property type="component" value="Unassembled WGS sequence"/>
</dbReference>
<gene>
    <name evidence="2" type="ORF">CHI95_22695</name>
</gene>
<evidence type="ECO:0000313" key="3">
    <source>
        <dbReference type="Proteomes" id="UP000216001"/>
    </source>
</evidence>
<proteinExistence type="predicted"/>
<evidence type="ECO:0000259" key="1">
    <source>
        <dbReference type="Pfam" id="PF04448"/>
    </source>
</evidence>
<evidence type="ECO:0000313" key="2">
    <source>
        <dbReference type="EMBL" id="OZS72315.1"/>
    </source>
</evidence>
<accession>A0A264VM21</accession>
<dbReference type="AlphaFoldDB" id="A0A264VM21"/>
<name>A0A264VM21_PRORE</name>
<dbReference type="InterPro" id="IPR007539">
    <property type="entry name" value="DUF551"/>
</dbReference>
<dbReference type="EMBL" id="NOWC01000040">
    <property type="protein sequence ID" value="OZS72315.1"/>
    <property type="molecule type" value="Genomic_DNA"/>
</dbReference>
<comment type="caution">
    <text evidence="2">The sequence shown here is derived from an EMBL/GenBank/DDBJ whole genome shotgun (WGS) entry which is preliminary data.</text>
</comment>
<reference evidence="2 3" key="1">
    <citation type="submission" date="2017-07" db="EMBL/GenBank/DDBJ databases">
        <title>blaIMP-27 on transferable plasmids in Proteus mirabilis and Providencia rettgeri.</title>
        <authorList>
            <person name="Potter R."/>
        </authorList>
    </citation>
    <scope>NUCLEOTIDE SEQUENCE [LARGE SCALE GENOMIC DNA]</scope>
    <source>
        <strain evidence="2 3">PR1</strain>
    </source>
</reference>
<organism evidence="2 3">
    <name type="scientific">Providencia rettgeri</name>
    <dbReference type="NCBI Taxonomy" id="587"/>
    <lineage>
        <taxon>Bacteria</taxon>
        <taxon>Pseudomonadati</taxon>
        <taxon>Pseudomonadota</taxon>
        <taxon>Gammaproteobacteria</taxon>
        <taxon>Enterobacterales</taxon>
        <taxon>Morganellaceae</taxon>
        <taxon>Providencia</taxon>
    </lineage>
</organism>
<sequence length="69" mass="7955">MQGANWVKCSEKNPERVKFILFYAGGETHAGWMLEEGCGFYSIKISKWFDYSDVTYWCDLPLPPTPEGE</sequence>
<dbReference type="Pfam" id="PF04448">
    <property type="entry name" value="DUF551"/>
    <property type="match status" value="1"/>
</dbReference>